<accession>A0A1S3CWD8</accession>
<dbReference type="KEGG" id="dci:103506531"/>
<proteinExistence type="predicted"/>
<keyword evidence="1" id="KW-1133">Transmembrane helix</keyword>
<evidence type="ECO:0000313" key="3">
    <source>
        <dbReference type="RefSeq" id="XP_008469143.1"/>
    </source>
</evidence>
<evidence type="ECO:0000256" key="1">
    <source>
        <dbReference type="SAM" id="Phobius"/>
    </source>
</evidence>
<name>A0A1S3CWD8_DIACI</name>
<feature type="transmembrane region" description="Helical" evidence="1">
    <location>
        <begin position="6"/>
        <end position="26"/>
    </location>
</feature>
<organism evidence="2 3">
    <name type="scientific">Diaphorina citri</name>
    <name type="common">Asian citrus psyllid</name>
    <dbReference type="NCBI Taxonomy" id="121845"/>
    <lineage>
        <taxon>Eukaryota</taxon>
        <taxon>Metazoa</taxon>
        <taxon>Ecdysozoa</taxon>
        <taxon>Arthropoda</taxon>
        <taxon>Hexapoda</taxon>
        <taxon>Insecta</taxon>
        <taxon>Pterygota</taxon>
        <taxon>Neoptera</taxon>
        <taxon>Paraneoptera</taxon>
        <taxon>Hemiptera</taxon>
        <taxon>Sternorrhyncha</taxon>
        <taxon>Psylloidea</taxon>
        <taxon>Psyllidae</taxon>
        <taxon>Diaphorininae</taxon>
        <taxon>Diaphorina</taxon>
    </lineage>
</organism>
<sequence length="238" mass="28798">MSTLRALRCLIFYSGLLYLLLTFLCYDGLLQKIAIISLIEYVGIQYHRSDFYINYVLFENRMIDWFTGTGFEEYCECSCVKHRYIPPWERKKVWYKVLIHFYSKHYKTGFRFLIYSAYLYLKSSFIVAHLNQFLPPEDQLTISFYNYKYFLLVLFLTPYTRLESQWHLFTILTQHDFTCRLQIYLSQHSQPRMSLIIKFSFWWLAELIMFYASPVYTLKVLVYGVYSLEALLRICCNS</sequence>
<keyword evidence="1" id="KW-0472">Membrane</keyword>
<protein>
    <submittedName>
        <fullName evidence="3">Uncharacterized protein LOC103506531</fullName>
    </submittedName>
</protein>
<dbReference type="RefSeq" id="XP_008469143.1">
    <property type="nucleotide sequence ID" value="XM_008470921.2"/>
</dbReference>
<keyword evidence="2" id="KW-1185">Reference proteome</keyword>
<gene>
    <name evidence="3" type="primary">LOC103506531</name>
</gene>
<evidence type="ECO:0000313" key="2">
    <source>
        <dbReference type="Proteomes" id="UP000079169"/>
    </source>
</evidence>
<dbReference type="AlphaFoldDB" id="A0A1S3CWD8"/>
<dbReference type="PaxDb" id="121845-A0A1S3CWD8"/>
<dbReference type="Proteomes" id="UP000079169">
    <property type="component" value="Unplaced"/>
</dbReference>
<feature type="transmembrane region" description="Helical" evidence="1">
    <location>
        <begin position="195"/>
        <end position="213"/>
    </location>
</feature>
<keyword evidence="1" id="KW-0812">Transmembrane</keyword>
<dbReference type="GeneID" id="103506531"/>
<reference evidence="3" key="1">
    <citation type="submission" date="2025-08" db="UniProtKB">
        <authorList>
            <consortium name="RefSeq"/>
        </authorList>
    </citation>
    <scope>IDENTIFICATION</scope>
</reference>